<protein>
    <submittedName>
        <fullName evidence="1">Uncharacterized protein</fullName>
    </submittedName>
</protein>
<evidence type="ECO:0000313" key="1">
    <source>
        <dbReference type="EMBL" id="MFC4328343.1"/>
    </source>
</evidence>
<accession>A0ABV8TCM9</accession>
<organism evidence="1 2">
    <name type="scientific">Streptomyces andamanensis</name>
    <dbReference type="NCBI Taxonomy" id="1565035"/>
    <lineage>
        <taxon>Bacteria</taxon>
        <taxon>Bacillati</taxon>
        <taxon>Actinomycetota</taxon>
        <taxon>Actinomycetes</taxon>
        <taxon>Kitasatosporales</taxon>
        <taxon>Streptomycetaceae</taxon>
        <taxon>Streptomyces</taxon>
    </lineage>
</organism>
<dbReference type="RefSeq" id="WP_381738529.1">
    <property type="nucleotide sequence ID" value="NZ_JBHSDP010000011.1"/>
</dbReference>
<name>A0ABV8TCM9_9ACTN</name>
<dbReference type="EMBL" id="JBHSDP010000011">
    <property type="protein sequence ID" value="MFC4328343.1"/>
    <property type="molecule type" value="Genomic_DNA"/>
</dbReference>
<gene>
    <name evidence="1" type="ORF">ACFPC0_10945</name>
</gene>
<reference evidence="2" key="1">
    <citation type="journal article" date="2019" name="Int. J. Syst. Evol. Microbiol.">
        <title>The Global Catalogue of Microorganisms (GCM) 10K type strain sequencing project: providing services to taxonomists for standard genome sequencing and annotation.</title>
        <authorList>
            <consortium name="The Broad Institute Genomics Platform"/>
            <consortium name="The Broad Institute Genome Sequencing Center for Infectious Disease"/>
            <person name="Wu L."/>
            <person name="Ma J."/>
        </authorList>
    </citation>
    <scope>NUCLEOTIDE SEQUENCE [LARGE SCALE GENOMIC DNA]</scope>
    <source>
        <strain evidence="2">PCU 347</strain>
    </source>
</reference>
<dbReference type="Proteomes" id="UP001595824">
    <property type="component" value="Unassembled WGS sequence"/>
</dbReference>
<proteinExistence type="predicted"/>
<sequence>MSKGWYVVGEGTGRRKLLLGPFRGAWETDEWVVRVRAEHRRLYRTAYGWSYRVECVEGPPGRELPPGDLNGRMKLKVSEPDVLLAKNASGRTRYVPYTGAEFRHASMSGEGGGPAVCRITRHDQVTLWFRPIGADGKLGDLYRHPLAEFKEVMAEWIRHPFAAPEAWAAYRPR</sequence>
<comment type="caution">
    <text evidence="1">The sequence shown here is derived from an EMBL/GenBank/DDBJ whole genome shotgun (WGS) entry which is preliminary data.</text>
</comment>
<keyword evidence="2" id="KW-1185">Reference proteome</keyword>
<evidence type="ECO:0000313" key="2">
    <source>
        <dbReference type="Proteomes" id="UP001595824"/>
    </source>
</evidence>